<dbReference type="CDD" id="cd18186">
    <property type="entry name" value="BTB_POZ_ZBTB_KLHL-like"/>
    <property type="match status" value="1"/>
</dbReference>
<dbReference type="Proteomes" id="UP000799770">
    <property type="component" value="Unassembled WGS sequence"/>
</dbReference>
<dbReference type="PANTHER" id="PTHR47843">
    <property type="entry name" value="BTB DOMAIN-CONTAINING PROTEIN-RELATED"/>
    <property type="match status" value="1"/>
</dbReference>
<accession>A0A6A5YJF1</accession>
<dbReference type="InterPro" id="IPR011333">
    <property type="entry name" value="SKP1/BTB/POZ_sf"/>
</dbReference>
<dbReference type="EMBL" id="ML977357">
    <property type="protein sequence ID" value="KAF2107103.1"/>
    <property type="molecule type" value="Genomic_DNA"/>
</dbReference>
<dbReference type="PANTHER" id="PTHR47843:SF5">
    <property type="entry name" value="BTB_POZ DOMAIN PROTEIN"/>
    <property type="match status" value="1"/>
</dbReference>
<gene>
    <name evidence="2" type="ORF">BDV96DRAFT_309347</name>
</gene>
<dbReference type="InterPro" id="IPR000210">
    <property type="entry name" value="BTB/POZ_dom"/>
</dbReference>
<reference evidence="2" key="1">
    <citation type="journal article" date="2020" name="Stud. Mycol.">
        <title>101 Dothideomycetes genomes: a test case for predicting lifestyles and emergence of pathogens.</title>
        <authorList>
            <person name="Haridas S."/>
            <person name="Albert R."/>
            <person name="Binder M."/>
            <person name="Bloem J."/>
            <person name="Labutti K."/>
            <person name="Salamov A."/>
            <person name="Andreopoulos B."/>
            <person name="Baker S."/>
            <person name="Barry K."/>
            <person name="Bills G."/>
            <person name="Bluhm B."/>
            <person name="Cannon C."/>
            <person name="Castanera R."/>
            <person name="Culley D."/>
            <person name="Daum C."/>
            <person name="Ezra D."/>
            <person name="Gonzalez J."/>
            <person name="Henrissat B."/>
            <person name="Kuo A."/>
            <person name="Liang C."/>
            <person name="Lipzen A."/>
            <person name="Lutzoni F."/>
            <person name="Magnuson J."/>
            <person name="Mondo S."/>
            <person name="Nolan M."/>
            <person name="Ohm R."/>
            <person name="Pangilinan J."/>
            <person name="Park H.-J."/>
            <person name="Ramirez L."/>
            <person name="Alfaro M."/>
            <person name="Sun H."/>
            <person name="Tritt A."/>
            <person name="Yoshinaga Y."/>
            <person name="Zwiers L.-H."/>
            <person name="Turgeon B."/>
            <person name="Goodwin S."/>
            <person name="Spatafora J."/>
            <person name="Crous P."/>
            <person name="Grigoriev I."/>
        </authorList>
    </citation>
    <scope>NUCLEOTIDE SEQUENCE</scope>
    <source>
        <strain evidence="2">CBS 627.86</strain>
    </source>
</reference>
<evidence type="ECO:0000313" key="2">
    <source>
        <dbReference type="EMBL" id="KAF2107103.1"/>
    </source>
</evidence>
<proteinExistence type="predicted"/>
<dbReference type="Gene3D" id="3.30.710.10">
    <property type="entry name" value="Potassium Channel Kv1.1, Chain A"/>
    <property type="match status" value="1"/>
</dbReference>
<dbReference type="AlphaFoldDB" id="A0A6A5YJF1"/>
<protein>
    <recommendedName>
        <fullName evidence="1">BTB domain-containing protein</fullName>
    </recommendedName>
</protein>
<dbReference type="Pfam" id="PF00651">
    <property type="entry name" value="BTB"/>
    <property type="match status" value="1"/>
</dbReference>
<dbReference type="PROSITE" id="PS50097">
    <property type="entry name" value="BTB"/>
    <property type="match status" value="1"/>
</dbReference>
<evidence type="ECO:0000313" key="3">
    <source>
        <dbReference type="Proteomes" id="UP000799770"/>
    </source>
</evidence>
<dbReference type="SUPFAM" id="SSF54695">
    <property type="entry name" value="POZ domain"/>
    <property type="match status" value="1"/>
</dbReference>
<name>A0A6A5YJF1_9PLEO</name>
<organism evidence="2 3">
    <name type="scientific">Lophiotrema nucula</name>
    <dbReference type="NCBI Taxonomy" id="690887"/>
    <lineage>
        <taxon>Eukaryota</taxon>
        <taxon>Fungi</taxon>
        <taxon>Dikarya</taxon>
        <taxon>Ascomycota</taxon>
        <taxon>Pezizomycotina</taxon>
        <taxon>Dothideomycetes</taxon>
        <taxon>Pleosporomycetidae</taxon>
        <taxon>Pleosporales</taxon>
        <taxon>Lophiotremataceae</taxon>
        <taxon>Lophiotrema</taxon>
    </lineage>
</organism>
<evidence type="ECO:0000259" key="1">
    <source>
        <dbReference type="PROSITE" id="PS50097"/>
    </source>
</evidence>
<dbReference type="OrthoDB" id="6359816at2759"/>
<sequence length="272" mass="30433">MAEASREHLLAAVKGALSSGDFHDLVVTCGQDVYKVHKVIVCPRSEFFGRAVRFKASKEAEDGKIDLPEDEPEIIKLLMQYFYEAEYESLLPTVTQVNLSPPKSPFPHTCRRGGPFGANFIKCEIRHPCQHHRCGLHCNWDCFGFVCRQYHPSSNAGPTNTANGGCAEQLLLHAKMYAVADKYQVVGLKDLAKEKFERACKQFWNSEDHFITAAEHVFSSTPDSDKGLRDIITSTLASHPELIDIPGIDVLMSKDNGLAYGLVKKKRKLGWH</sequence>
<feature type="domain" description="BTB" evidence="1">
    <location>
        <begin position="23"/>
        <end position="88"/>
    </location>
</feature>
<keyword evidence="3" id="KW-1185">Reference proteome</keyword>